<dbReference type="InterPro" id="IPR005299">
    <property type="entry name" value="MeTrfase_7"/>
</dbReference>
<dbReference type="EMBL" id="CAUOFW020006958">
    <property type="protein sequence ID" value="CAK9177073.1"/>
    <property type="molecule type" value="Genomic_DNA"/>
</dbReference>
<dbReference type="SUPFAM" id="SSF53335">
    <property type="entry name" value="S-adenosyl-L-methionine-dependent methyltransferases"/>
    <property type="match status" value="1"/>
</dbReference>
<sequence length="355" mass="39949">MPESFPMNGGDGTYSYSKNSQYQREASNTAKEMIMETIVDKLDLKSLTVTSKAIRIADLGCSVGPNTFIVVENVIGVVEQKYSSKGLSSEKLEFQVFFNDHVSNDFNTLFASLPPDRQYFATGVPGSFYERLFPTSSLHFVHSAYALQWLSKLPEKLLDKNSPTWNKGRIHYIGASDEVMSAYAAQFEKDMEIFLNARAKEIIDGGMMVIIMPGLPDDIHHSELPAGILFNFLGSSLMDMVNAGIISESQVDLFNLPIYAATPKEMTRLVEKNGCFSIEKLELTEPRSKMETAFNVPALIMHLRAGMEEVFAQHFGREIIHELFERTSQKHEAISHQLESSYMKGTQLFVVLKRK</sequence>
<keyword evidence="5" id="KW-0460">Magnesium</keyword>
<dbReference type="Proteomes" id="UP001642360">
    <property type="component" value="Unassembled WGS sequence"/>
</dbReference>
<dbReference type="InterPro" id="IPR029063">
    <property type="entry name" value="SAM-dependent_MTases_sf"/>
</dbReference>
<evidence type="ECO:0000256" key="3">
    <source>
        <dbReference type="ARBA" id="ARBA00022679"/>
    </source>
</evidence>
<proteinExistence type="inferred from homology"/>
<comment type="similarity">
    <text evidence="1">Belongs to the methyltransferase superfamily. Type-7 methyltransferase family.</text>
</comment>
<evidence type="ECO:0000256" key="4">
    <source>
        <dbReference type="ARBA" id="ARBA00022723"/>
    </source>
</evidence>
<dbReference type="InterPro" id="IPR042086">
    <property type="entry name" value="MeTrfase_capping"/>
</dbReference>
<keyword evidence="3" id="KW-0808">Transferase</keyword>
<reference evidence="6 7" key="1">
    <citation type="submission" date="2024-02" db="EMBL/GenBank/DDBJ databases">
        <authorList>
            <person name="Vignale AGUSTIN F."/>
            <person name="Sosa J E."/>
            <person name="Modenutti C."/>
        </authorList>
    </citation>
    <scope>NUCLEOTIDE SEQUENCE [LARGE SCALE GENOMIC DNA]</scope>
</reference>
<dbReference type="GO" id="GO:0008168">
    <property type="term" value="F:methyltransferase activity"/>
    <property type="evidence" value="ECO:0007669"/>
    <property type="project" value="UniProtKB-KW"/>
</dbReference>
<name>A0ABC8U7R1_9AQUA</name>
<protein>
    <submittedName>
        <fullName evidence="6">LAMT/FAMT protein</fullName>
    </submittedName>
</protein>
<evidence type="ECO:0000313" key="7">
    <source>
        <dbReference type="Proteomes" id="UP001642360"/>
    </source>
</evidence>
<evidence type="ECO:0000256" key="2">
    <source>
        <dbReference type="ARBA" id="ARBA00022603"/>
    </source>
</evidence>
<gene>
    <name evidence="6" type="primary">LAMT/FAMT</name>
    <name evidence="6" type="ORF">ILEXP_LOCUS46939</name>
</gene>
<evidence type="ECO:0000256" key="5">
    <source>
        <dbReference type="ARBA" id="ARBA00022842"/>
    </source>
</evidence>
<dbReference type="GO" id="GO:0032259">
    <property type="term" value="P:methylation"/>
    <property type="evidence" value="ECO:0007669"/>
    <property type="project" value="UniProtKB-KW"/>
</dbReference>
<dbReference type="Gene3D" id="1.10.1200.270">
    <property type="entry name" value="Methyltransferase, alpha-helical capping domain"/>
    <property type="match status" value="1"/>
</dbReference>
<dbReference type="FunFam" id="3.40.50.150:FF:000103">
    <property type="entry name" value="SABATH methyltransferase 1"/>
    <property type="match status" value="1"/>
</dbReference>
<dbReference type="PANTHER" id="PTHR31009">
    <property type="entry name" value="S-ADENOSYL-L-METHIONINE:CARBOXYL METHYLTRANSFERASE FAMILY PROTEIN"/>
    <property type="match status" value="1"/>
</dbReference>
<dbReference type="Pfam" id="PF03492">
    <property type="entry name" value="Methyltransf_7"/>
    <property type="match status" value="1"/>
</dbReference>
<comment type="caution">
    <text evidence="6">The sequence shown here is derived from an EMBL/GenBank/DDBJ whole genome shotgun (WGS) entry which is preliminary data.</text>
</comment>
<accession>A0ABC8U7R1</accession>
<dbReference type="Gene3D" id="3.40.50.150">
    <property type="entry name" value="Vaccinia Virus protein VP39"/>
    <property type="match status" value="1"/>
</dbReference>
<organism evidence="6 7">
    <name type="scientific">Ilex paraguariensis</name>
    <name type="common">yerba mate</name>
    <dbReference type="NCBI Taxonomy" id="185542"/>
    <lineage>
        <taxon>Eukaryota</taxon>
        <taxon>Viridiplantae</taxon>
        <taxon>Streptophyta</taxon>
        <taxon>Embryophyta</taxon>
        <taxon>Tracheophyta</taxon>
        <taxon>Spermatophyta</taxon>
        <taxon>Magnoliopsida</taxon>
        <taxon>eudicotyledons</taxon>
        <taxon>Gunneridae</taxon>
        <taxon>Pentapetalae</taxon>
        <taxon>asterids</taxon>
        <taxon>campanulids</taxon>
        <taxon>Aquifoliales</taxon>
        <taxon>Aquifoliaceae</taxon>
        <taxon>Ilex</taxon>
    </lineage>
</organism>
<keyword evidence="2" id="KW-0489">Methyltransferase</keyword>
<evidence type="ECO:0000313" key="6">
    <source>
        <dbReference type="EMBL" id="CAK9177073.1"/>
    </source>
</evidence>
<dbReference type="AlphaFoldDB" id="A0ABC8U7R1"/>
<dbReference type="GO" id="GO:0046872">
    <property type="term" value="F:metal ion binding"/>
    <property type="evidence" value="ECO:0007669"/>
    <property type="project" value="UniProtKB-KW"/>
</dbReference>
<keyword evidence="7" id="KW-1185">Reference proteome</keyword>
<keyword evidence="4" id="KW-0479">Metal-binding</keyword>
<evidence type="ECO:0000256" key="1">
    <source>
        <dbReference type="ARBA" id="ARBA00007967"/>
    </source>
</evidence>